<dbReference type="EMBL" id="DYUC01000069">
    <property type="protein sequence ID" value="HJG86773.1"/>
    <property type="molecule type" value="Genomic_DNA"/>
</dbReference>
<feature type="transmembrane region" description="Helical" evidence="1">
    <location>
        <begin position="132"/>
        <end position="159"/>
    </location>
</feature>
<accession>A0A921MLL0</accession>
<protein>
    <recommendedName>
        <fullName evidence="4">Zinc-ribbon domain-containing protein</fullName>
    </recommendedName>
</protein>
<keyword evidence="1" id="KW-1133">Transmembrane helix</keyword>
<proteinExistence type="predicted"/>
<evidence type="ECO:0008006" key="4">
    <source>
        <dbReference type="Google" id="ProtNLM"/>
    </source>
</evidence>
<gene>
    <name evidence="2" type="ORF">K8V01_07120</name>
</gene>
<organism evidence="2 3">
    <name type="scientific">Pseudoflavonifractor capillosus</name>
    <dbReference type="NCBI Taxonomy" id="106588"/>
    <lineage>
        <taxon>Bacteria</taxon>
        <taxon>Bacillati</taxon>
        <taxon>Bacillota</taxon>
        <taxon>Clostridia</taxon>
        <taxon>Eubacteriales</taxon>
        <taxon>Oscillospiraceae</taxon>
        <taxon>Pseudoflavonifractor</taxon>
    </lineage>
</organism>
<reference evidence="2" key="2">
    <citation type="submission" date="2021-09" db="EMBL/GenBank/DDBJ databases">
        <authorList>
            <person name="Gilroy R."/>
        </authorList>
    </citation>
    <scope>NUCLEOTIDE SEQUENCE</scope>
    <source>
        <strain evidence="2">CHK179-5677</strain>
    </source>
</reference>
<keyword evidence="1" id="KW-0812">Transmembrane</keyword>
<sequence>MALIRCPECGREISDLSSACVHCGYPLSQLPDDAPACSLVLLDAQPGEKMVLQNLCRDFHMSQAEAEQCAANLPAVLLKGVPAAKAYEAARNSFSGCGLVKVVRDSDTRSPEAIFHAAPVADNQTIRRVRPLTFWSTVGAILTAFALWWLISLVLSAIVNSL</sequence>
<dbReference type="RefSeq" id="WP_295368887.1">
    <property type="nucleotide sequence ID" value="NZ_DYUC01000069.1"/>
</dbReference>
<dbReference type="Proteomes" id="UP000760668">
    <property type="component" value="Unassembled WGS sequence"/>
</dbReference>
<keyword evidence="1" id="KW-0472">Membrane</keyword>
<evidence type="ECO:0000313" key="2">
    <source>
        <dbReference type="EMBL" id="HJG86773.1"/>
    </source>
</evidence>
<evidence type="ECO:0000313" key="3">
    <source>
        <dbReference type="Proteomes" id="UP000760668"/>
    </source>
</evidence>
<evidence type="ECO:0000256" key="1">
    <source>
        <dbReference type="SAM" id="Phobius"/>
    </source>
</evidence>
<name>A0A921MLL0_9FIRM</name>
<comment type="caution">
    <text evidence="2">The sequence shown here is derived from an EMBL/GenBank/DDBJ whole genome shotgun (WGS) entry which is preliminary data.</text>
</comment>
<reference evidence="2" key="1">
    <citation type="journal article" date="2021" name="PeerJ">
        <title>Extensive microbial diversity within the chicken gut microbiome revealed by metagenomics and culture.</title>
        <authorList>
            <person name="Gilroy R."/>
            <person name="Ravi A."/>
            <person name="Getino M."/>
            <person name="Pursley I."/>
            <person name="Horton D.L."/>
            <person name="Alikhan N.F."/>
            <person name="Baker D."/>
            <person name="Gharbi K."/>
            <person name="Hall N."/>
            <person name="Watson M."/>
            <person name="Adriaenssens E.M."/>
            <person name="Foster-Nyarko E."/>
            <person name="Jarju S."/>
            <person name="Secka A."/>
            <person name="Antonio M."/>
            <person name="Oren A."/>
            <person name="Chaudhuri R.R."/>
            <person name="La Ragione R."/>
            <person name="Hildebrand F."/>
            <person name="Pallen M.J."/>
        </authorList>
    </citation>
    <scope>NUCLEOTIDE SEQUENCE</scope>
    <source>
        <strain evidence="2">CHK179-5677</strain>
    </source>
</reference>
<dbReference type="AlphaFoldDB" id="A0A921MLL0"/>